<keyword evidence="3" id="KW-1185">Reference proteome</keyword>
<sequence length="134" mass="15069">MEHATTYPNCWPPEPNPRGKVADRARVRIPALQTAQAPRDLQPSPQNPPSPCTHLVLRCQGTMIGRTCHVHTGKSNMSIFMSHIQAPVFAPAINIDQRVALEDHRHGSVSQRRRYSWAECRATRQVQHSSSAKF</sequence>
<evidence type="ECO:0000313" key="3">
    <source>
        <dbReference type="Proteomes" id="UP000240883"/>
    </source>
</evidence>
<feature type="region of interest" description="Disordered" evidence="1">
    <location>
        <begin position="1"/>
        <end position="23"/>
    </location>
</feature>
<evidence type="ECO:0000313" key="2">
    <source>
        <dbReference type="EMBL" id="PSN60099.1"/>
    </source>
</evidence>
<gene>
    <name evidence="2" type="ORF">BS50DRAFT_218873</name>
</gene>
<feature type="region of interest" description="Disordered" evidence="1">
    <location>
        <begin position="33"/>
        <end position="52"/>
    </location>
</feature>
<name>A0A2T2N3Z4_CORCC</name>
<protein>
    <submittedName>
        <fullName evidence="2">Uncharacterized protein</fullName>
    </submittedName>
</protein>
<accession>A0A2T2N3Z4</accession>
<reference evidence="2 3" key="1">
    <citation type="journal article" date="2018" name="Front. Microbiol.">
        <title>Genome-Wide Analysis of Corynespora cassiicola Leaf Fall Disease Putative Effectors.</title>
        <authorList>
            <person name="Lopez D."/>
            <person name="Ribeiro S."/>
            <person name="Label P."/>
            <person name="Fumanal B."/>
            <person name="Venisse J.S."/>
            <person name="Kohler A."/>
            <person name="de Oliveira R.R."/>
            <person name="Labutti K."/>
            <person name="Lipzen A."/>
            <person name="Lail K."/>
            <person name="Bauer D."/>
            <person name="Ohm R.A."/>
            <person name="Barry K.W."/>
            <person name="Spatafora J."/>
            <person name="Grigoriev I.V."/>
            <person name="Martin F.M."/>
            <person name="Pujade-Renaud V."/>
        </authorList>
    </citation>
    <scope>NUCLEOTIDE SEQUENCE [LARGE SCALE GENOMIC DNA]</scope>
    <source>
        <strain evidence="2 3">Philippines</strain>
    </source>
</reference>
<dbReference type="AlphaFoldDB" id="A0A2T2N3Z4"/>
<dbReference type="Proteomes" id="UP000240883">
    <property type="component" value="Unassembled WGS sequence"/>
</dbReference>
<proteinExistence type="predicted"/>
<dbReference type="EMBL" id="KZ678151">
    <property type="protein sequence ID" value="PSN60099.1"/>
    <property type="molecule type" value="Genomic_DNA"/>
</dbReference>
<evidence type="ECO:0000256" key="1">
    <source>
        <dbReference type="SAM" id="MobiDB-lite"/>
    </source>
</evidence>
<organism evidence="2 3">
    <name type="scientific">Corynespora cassiicola Philippines</name>
    <dbReference type="NCBI Taxonomy" id="1448308"/>
    <lineage>
        <taxon>Eukaryota</taxon>
        <taxon>Fungi</taxon>
        <taxon>Dikarya</taxon>
        <taxon>Ascomycota</taxon>
        <taxon>Pezizomycotina</taxon>
        <taxon>Dothideomycetes</taxon>
        <taxon>Pleosporomycetidae</taxon>
        <taxon>Pleosporales</taxon>
        <taxon>Corynesporascaceae</taxon>
        <taxon>Corynespora</taxon>
    </lineage>
</organism>